<evidence type="ECO:0000256" key="2">
    <source>
        <dbReference type="ARBA" id="ARBA00022801"/>
    </source>
</evidence>
<name>A0A060M7K2_9BACI</name>
<dbReference type="InterPro" id="IPR023696">
    <property type="entry name" value="Ureohydrolase_dom_sf"/>
</dbReference>
<dbReference type="AlphaFoldDB" id="A0A060M7K2"/>
<dbReference type="GO" id="GO:0046872">
    <property type="term" value="F:metal ion binding"/>
    <property type="evidence" value="ECO:0007669"/>
    <property type="project" value="UniProtKB-KW"/>
</dbReference>
<dbReference type="RefSeq" id="WP_038483641.1">
    <property type="nucleotide sequence ID" value="NZ_CP003923.1"/>
</dbReference>
<dbReference type="HOGENOM" id="CLU_039478_9_0_9"/>
<protein>
    <submittedName>
        <fullName evidence="4">Ureohydrolase</fullName>
    </submittedName>
</protein>
<keyword evidence="1" id="KW-0479">Metal-binding</keyword>
<dbReference type="GO" id="GO:0008783">
    <property type="term" value="F:agmatinase activity"/>
    <property type="evidence" value="ECO:0007669"/>
    <property type="project" value="TreeGrafter"/>
</dbReference>
<evidence type="ECO:0000313" key="5">
    <source>
        <dbReference type="Proteomes" id="UP000027142"/>
    </source>
</evidence>
<sequence length="400" mass="44977">MNRSTRYKVNPNVSVIRTSAQDIILTNMEKGREYHIPLDMFTLLSSFNLPVNVEQAISIYRNSNQQALEEAELLESIEELEKNDLIVLANVDVQMANSVAQSTNRFFNFNGMRMEEVINVGAHIPDAVAIIGMPFDHNVTNLPGSRLGPEYLRRHSRSIVPYGFPQVEVKGQHTEGIHLASKVFDCGDISGHVFDRNGRQQRQLEEIVRKLTLAKIKPVIVGGDHSITYSSLQGILSHKKIGLIHIDAHYDGGGTEQVSFKDIHHGNFMDGFLNERNLEHILQIGQRQRVDQEHVQAEKIDVVPSDELDISRYLREGLPYYITLDVDVLDPSFMSSTGTPVPLGMHPKELMAILTSIREHDIIGGDVVEFLPSEHKVHEALLVNELLLTLISLMTKVDLS</sequence>
<gene>
    <name evidence="4" type="ORF">BleG1_3502</name>
</gene>
<dbReference type="PANTHER" id="PTHR11358">
    <property type="entry name" value="ARGINASE/AGMATINASE"/>
    <property type="match status" value="1"/>
</dbReference>
<keyword evidence="5" id="KW-1185">Reference proteome</keyword>
<dbReference type="EMBL" id="CP003923">
    <property type="protein sequence ID" value="AIC96049.1"/>
    <property type="molecule type" value="Genomic_DNA"/>
</dbReference>
<dbReference type="PATRIC" id="fig|1246626.3.peg.3491"/>
<dbReference type="Proteomes" id="UP000027142">
    <property type="component" value="Chromosome"/>
</dbReference>
<dbReference type="InterPro" id="IPR006035">
    <property type="entry name" value="Ureohydrolase"/>
</dbReference>
<dbReference type="OrthoDB" id="9788689at2"/>
<comment type="similarity">
    <text evidence="3">Belongs to the arginase family.</text>
</comment>
<dbReference type="eggNOG" id="COG0010">
    <property type="taxonomic scope" value="Bacteria"/>
</dbReference>
<dbReference type="PANTHER" id="PTHR11358:SF26">
    <property type="entry name" value="GUANIDINO ACID HYDROLASE, MITOCHONDRIAL"/>
    <property type="match status" value="1"/>
</dbReference>
<dbReference type="STRING" id="1246626.BleG1_3502"/>
<dbReference type="KEGG" id="ble:BleG1_3502"/>
<dbReference type="GO" id="GO:0033389">
    <property type="term" value="P:putrescine biosynthetic process from arginine, via agmatine"/>
    <property type="evidence" value="ECO:0007669"/>
    <property type="project" value="TreeGrafter"/>
</dbReference>
<dbReference type="SUPFAM" id="SSF52768">
    <property type="entry name" value="Arginase/deacetylase"/>
    <property type="match status" value="1"/>
</dbReference>
<proteinExistence type="inferred from homology"/>
<reference evidence="4 5" key="1">
    <citation type="journal article" date="2014" name="Gene">
        <title>A comparative genomic analysis of the alkalitolerant soil bacterium Bacillus lehensis G1.</title>
        <authorList>
            <person name="Noor Y.M."/>
            <person name="Samsulrizal N.H."/>
            <person name="Jema'on N.A."/>
            <person name="Low K.O."/>
            <person name="Ramli A.N."/>
            <person name="Alias N.I."/>
            <person name="Damis S.I."/>
            <person name="Fuzi S.F."/>
            <person name="Isa M.N."/>
            <person name="Murad A.M."/>
            <person name="Raih M.F."/>
            <person name="Bakar F.D."/>
            <person name="Najimudin N."/>
            <person name="Mahadi N.M."/>
            <person name="Illias R.M."/>
        </authorList>
    </citation>
    <scope>NUCLEOTIDE SEQUENCE [LARGE SCALE GENOMIC DNA]</scope>
    <source>
        <strain evidence="4 5">G1</strain>
    </source>
</reference>
<dbReference type="Pfam" id="PF00491">
    <property type="entry name" value="Arginase"/>
    <property type="match status" value="1"/>
</dbReference>
<organism evidence="4 5">
    <name type="scientific">Shouchella lehensis G1</name>
    <dbReference type="NCBI Taxonomy" id="1246626"/>
    <lineage>
        <taxon>Bacteria</taxon>
        <taxon>Bacillati</taxon>
        <taxon>Bacillota</taxon>
        <taxon>Bacilli</taxon>
        <taxon>Bacillales</taxon>
        <taxon>Bacillaceae</taxon>
        <taxon>Shouchella</taxon>
    </lineage>
</organism>
<evidence type="ECO:0000256" key="3">
    <source>
        <dbReference type="PROSITE-ProRule" id="PRU00742"/>
    </source>
</evidence>
<evidence type="ECO:0000256" key="1">
    <source>
        <dbReference type="ARBA" id="ARBA00022723"/>
    </source>
</evidence>
<accession>A0A060M7K2</accession>
<evidence type="ECO:0000313" key="4">
    <source>
        <dbReference type="EMBL" id="AIC96049.1"/>
    </source>
</evidence>
<keyword evidence="2 4" id="KW-0378">Hydrolase</keyword>
<dbReference type="Gene3D" id="3.40.800.10">
    <property type="entry name" value="Ureohydrolase domain"/>
    <property type="match status" value="1"/>
</dbReference>
<dbReference type="PROSITE" id="PS51409">
    <property type="entry name" value="ARGINASE_2"/>
    <property type="match status" value="1"/>
</dbReference>